<evidence type="ECO:0000256" key="1">
    <source>
        <dbReference type="SAM" id="MobiDB-lite"/>
    </source>
</evidence>
<protein>
    <submittedName>
        <fullName evidence="2">Uncharacterized protein</fullName>
    </submittedName>
</protein>
<feature type="compositionally biased region" description="Polar residues" evidence="1">
    <location>
        <begin position="1"/>
        <end position="16"/>
    </location>
</feature>
<dbReference type="EMBL" id="JAKROA010000007">
    <property type="protein sequence ID" value="KAL5105772.1"/>
    <property type="molecule type" value="Genomic_DNA"/>
</dbReference>
<evidence type="ECO:0000313" key="2">
    <source>
        <dbReference type="EMBL" id="KAL5105772.1"/>
    </source>
</evidence>
<reference evidence="2 3" key="1">
    <citation type="journal article" date="2022" name="Front. Cell. Infect. Microbiol.">
        <title>The Genomes of Two Strains of Taenia crassiceps the Animal Model for the Study of Human Cysticercosis.</title>
        <authorList>
            <person name="Bobes R.J."/>
            <person name="Estrada K."/>
            <person name="Rios-Valencia D.G."/>
            <person name="Calderon-Gallegos A."/>
            <person name="de la Torre P."/>
            <person name="Carrero J.C."/>
            <person name="Sanchez-Flores A."/>
            <person name="Laclette J.P."/>
        </authorList>
    </citation>
    <scope>NUCLEOTIDE SEQUENCE [LARGE SCALE GENOMIC DNA]</scope>
    <source>
        <strain evidence="2">WFUcys</strain>
    </source>
</reference>
<accession>A0ABR4Q855</accession>
<comment type="caution">
    <text evidence="2">The sequence shown here is derived from an EMBL/GenBank/DDBJ whole genome shotgun (WGS) entry which is preliminary data.</text>
</comment>
<organism evidence="2 3">
    <name type="scientific">Taenia crassiceps</name>
    <dbReference type="NCBI Taxonomy" id="6207"/>
    <lineage>
        <taxon>Eukaryota</taxon>
        <taxon>Metazoa</taxon>
        <taxon>Spiralia</taxon>
        <taxon>Lophotrochozoa</taxon>
        <taxon>Platyhelminthes</taxon>
        <taxon>Cestoda</taxon>
        <taxon>Eucestoda</taxon>
        <taxon>Cyclophyllidea</taxon>
        <taxon>Taeniidae</taxon>
        <taxon>Taenia</taxon>
    </lineage>
</organism>
<keyword evidence="3" id="KW-1185">Reference proteome</keyword>
<evidence type="ECO:0000313" key="3">
    <source>
        <dbReference type="Proteomes" id="UP001651158"/>
    </source>
</evidence>
<dbReference type="Proteomes" id="UP001651158">
    <property type="component" value="Unassembled WGS sequence"/>
</dbReference>
<gene>
    <name evidence="2" type="ORF">TcWFU_004395</name>
</gene>
<sequence length="67" mass="7402">MDSWSRSFNGSLTQLLPSGLAQPCMRNESNYIRTIPDADSNRTGDNRTPSSHPRQHGEPAHGAPVKR</sequence>
<feature type="region of interest" description="Disordered" evidence="1">
    <location>
        <begin position="1"/>
        <end position="67"/>
    </location>
</feature>
<proteinExistence type="predicted"/>
<name>A0ABR4Q855_9CEST</name>